<keyword evidence="2" id="KW-1185">Reference proteome</keyword>
<dbReference type="AlphaFoldDB" id="W9DGP3"/>
<reference evidence="1 2" key="1">
    <citation type="journal article" date="2014" name="Genome Announc.">
        <title>Draft Genome Sequence of Gordonia alkanivorans Strain CGMCC6845, a Halotolerant Hydrocarbon-Degrading Bacterium.</title>
        <authorList>
            <person name="Wang X."/>
            <person name="Jin D."/>
            <person name="Zhou L."/>
            <person name="Wu L."/>
            <person name="An W."/>
            <person name="Zhao L."/>
        </authorList>
    </citation>
    <scope>NUCLEOTIDE SEQUENCE [LARGE SCALE GENOMIC DNA]</scope>
    <source>
        <strain evidence="1 2">CGMCC 6845</strain>
    </source>
</reference>
<dbReference type="Proteomes" id="UP000035035">
    <property type="component" value="Unassembled WGS sequence"/>
</dbReference>
<dbReference type="PATRIC" id="fig|1423140.3.peg.3696"/>
<organism evidence="1 2">
    <name type="scientific">Gordonia alkanivorans CGMCC 6845</name>
    <dbReference type="NCBI Taxonomy" id="1423140"/>
    <lineage>
        <taxon>Bacteria</taxon>
        <taxon>Bacillati</taxon>
        <taxon>Actinomycetota</taxon>
        <taxon>Actinomycetes</taxon>
        <taxon>Mycobacteriales</taxon>
        <taxon>Gordoniaceae</taxon>
        <taxon>Gordonia</taxon>
    </lineage>
</organism>
<evidence type="ECO:0000313" key="1">
    <source>
        <dbReference type="EMBL" id="ETA05591.1"/>
    </source>
</evidence>
<accession>W9DGP3</accession>
<dbReference type="HOGENOM" id="CLU_3118347_0_0_11"/>
<protein>
    <submittedName>
        <fullName evidence="1">Uncharacterized protein</fullName>
    </submittedName>
</protein>
<evidence type="ECO:0000313" key="2">
    <source>
        <dbReference type="Proteomes" id="UP000035035"/>
    </source>
</evidence>
<sequence>MATSAVPTTFCDDGSMLRNTFDHGSPAPRGRKRPLQDVAWARELFGRAER</sequence>
<gene>
    <name evidence="1" type="ORF">V525_18530</name>
</gene>
<comment type="caution">
    <text evidence="1">The sequence shown here is derived from an EMBL/GenBank/DDBJ whole genome shotgun (WGS) entry which is preliminary data.</text>
</comment>
<proteinExistence type="predicted"/>
<name>W9DGP3_9ACTN</name>
<dbReference type="EMBL" id="AYXO01000045">
    <property type="protein sequence ID" value="ETA05591.1"/>
    <property type="molecule type" value="Genomic_DNA"/>
</dbReference>